<name>A0A819B7C3_9BILA</name>
<dbReference type="EMBL" id="CAJOBB010001026">
    <property type="protein sequence ID" value="CAF3796275.1"/>
    <property type="molecule type" value="Genomic_DNA"/>
</dbReference>
<gene>
    <name evidence="2" type="ORF">IZO911_LOCUS34427</name>
    <name evidence="3" type="ORF">KXQ929_LOCUS16766</name>
</gene>
<dbReference type="AlphaFoldDB" id="A0A819B7C3"/>
<proteinExistence type="predicted"/>
<evidence type="ECO:0000313" key="2">
    <source>
        <dbReference type="EMBL" id="CAF1307783.1"/>
    </source>
</evidence>
<dbReference type="Proteomes" id="UP000663860">
    <property type="component" value="Unassembled WGS sequence"/>
</dbReference>
<protein>
    <recommendedName>
        <fullName evidence="1">Carrier domain-containing protein</fullName>
    </recommendedName>
</protein>
<feature type="domain" description="Carrier" evidence="1">
    <location>
        <begin position="38"/>
        <end position="113"/>
    </location>
</feature>
<dbReference type="SUPFAM" id="SSF47336">
    <property type="entry name" value="ACP-like"/>
    <property type="match status" value="1"/>
</dbReference>
<evidence type="ECO:0000313" key="4">
    <source>
        <dbReference type="Proteomes" id="UP000663868"/>
    </source>
</evidence>
<dbReference type="Gene3D" id="1.10.1200.10">
    <property type="entry name" value="ACP-like"/>
    <property type="match status" value="1"/>
</dbReference>
<accession>A0A819B7C3</accession>
<dbReference type="Pfam" id="PF00550">
    <property type="entry name" value="PP-binding"/>
    <property type="match status" value="1"/>
</dbReference>
<sequence length="142" mass="15639">MKCANIVLLHKQLSSTSSVIYSKAQAFHAQTSIALGLLPLTPLEEHLRCIFSEAFDNESPNVNMSFEQMGGTSINVLWACSLIRRQIGIKIEPTLIFANPSVRQLACAVKPCRLMEVVEYVISEDDGVSGHVIRVETDNCCS</sequence>
<evidence type="ECO:0000259" key="1">
    <source>
        <dbReference type="PROSITE" id="PS50075"/>
    </source>
</evidence>
<dbReference type="InterPro" id="IPR036736">
    <property type="entry name" value="ACP-like_sf"/>
</dbReference>
<comment type="caution">
    <text evidence="3">The sequence shown here is derived from an EMBL/GenBank/DDBJ whole genome shotgun (WGS) entry which is preliminary data.</text>
</comment>
<organism evidence="3 4">
    <name type="scientific">Adineta steineri</name>
    <dbReference type="NCBI Taxonomy" id="433720"/>
    <lineage>
        <taxon>Eukaryota</taxon>
        <taxon>Metazoa</taxon>
        <taxon>Spiralia</taxon>
        <taxon>Gnathifera</taxon>
        <taxon>Rotifera</taxon>
        <taxon>Eurotatoria</taxon>
        <taxon>Bdelloidea</taxon>
        <taxon>Adinetida</taxon>
        <taxon>Adinetidae</taxon>
        <taxon>Adineta</taxon>
    </lineage>
</organism>
<reference evidence="3" key="1">
    <citation type="submission" date="2021-02" db="EMBL/GenBank/DDBJ databases">
        <authorList>
            <person name="Nowell W R."/>
        </authorList>
    </citation>
    <scope>NUCLEOTIDE SEQUENCE</scope>
</reference>
<dbReference type="PROSITE" id="PS50075">
    <property type="entry name" value="CARRIER"/>
    <property type="match status" value="1"/>
</dbReference>
<evidence type="ECO:0000313" key="3">
    <source>
        <dbReference type="EMBL" id="CAF3796275.1"/>
    </source>
</evidence>
<dbReference type="InterPro" id="IPR009081">
    <property type="entry name" value="PP-bd_ACP"/>
</dbReference>
<dbReference type="Proteomes" id="UP000663868">
    <property type="component" value="Unassembled WGS sequence"/>
</dbReference>
<dbReference type="EMBL" id="CAJNOE010000679">
    <property type="protein sequence ID" value="CAF1307783.1"/>
    <property type="molecule type" value="Genomic_DNA"/>
</dbReference>